<reference evidence="2 3" key="1">
    <citation type="submission" date="2019-08" db="EMBL/GenBank/DDBJ databases">
        <title>Deep-cultivation of Planctomycetes and their phenomic and genomic characterization uncovers novel biology.</title>
        <authorList>
            <person name="Wiegand S."/>
            <person name="Jogler M."/>
            <person name="Boedeker C."/>
            <person name="Pinto D."/>
            <person name="Vollmers J."/>
            <person name="Rivas-Marin E."/>
            <person name="Kohn T."/>
            <person name="Peeters S.H."/>
            <person name="Heuer A."/>
            <person name="Rast P."/>
            <person name="Oberbeckmann S."/>
            <person name="Bunk B."/>
            <person name="Jeske O."/>
            <person name="Meyerdierks A."/>
            <person name="Storesund J.E."/>
            <person name="Kallscheuer N."/>
            <person name="Luecker S."/>
            <person name="Lage O.M."/>
            <person name="Pohl T."/>
            <person name="Merkel B.J."/>
            <person name="Hornburger P."/>
            <person name="Mueller R.-W."/>
            <person name="Bruemmer F."/>
            <person name="Labrenz M."/>
            <person name="Spormann A.M."/>
            <person name="Op Den Camp H."/>
            <person name="Overmann J."/>
            <person name="Amann R."/>
            <person name="Jetten M.S.M."/>
            <person name="Mascher T."/>
            <person name="Medema M.H."/>
            <person name="Devos D.P."/>
            <person name="Kaster A.-K."/>
            <person name="Ovreas L."/>
            <person name="Rohde M."/>
            <person name="Galperin M.Y."/>
            <person name="Jogler C."/>
        </authorList>
    </citation>
    <scope>NUCLEOTIDE SEQUENCE [LARGE SCALE GENOMIC DNA]</scope>
    <source>
        <strain evidence="2 3">LF1</strain>
    </source>
</reference>
<accession>A0A5B1CIB2</accession>
<evidence type="ECO:0000313" key="2">
    <source>
        <dbReference type="EMBL" id="KAA1259695.1"/>
    </source>
</evidence>
<dbReference type="Proteomes" id="UP000322699">
    <property type="component" value="Unassembled WGS sequence"/>
</dbReference>
<keyword evidence="2" id="KW-0255">Endonuclease</keyword>
<dbReference type="AlphaFoldDB" id="A0A5B1CIB2"/>
<keyword evidence="2" id="KW-0540">Nuclease</keyword>
<protein>
    <submittedName>
        <fullName evidence="2">tRNA(fMet)-specific endonuclease VapC</fullName>
    </submittedName>
</protein>
<dbReference type="GO" id="GO:0004519">
    <property type="term" value="F:endonuclease activity"/>
    <property type="evidence" value="ECO:0007669"/>
    <property type="project" value="UniProtKB-KW"/>
</dbReference>
<dbReference type="OrthoDB" id="291270at2"/>
<proteinExistence type="predicted"/>
<dbReference type="EMBL" id="VRLW01000001">
    <property type="protein sequence ID" value="KAA1259695.1"/>
    <property type="molecule type" value="Genomic_DNA"/>
</dbReference>
<dbReference type="CDD" id="cd09854">
    <property type="entry name" value="PIN_VapC-like"/>
    <property type="match status" value="1"/>
</dbReference>
<dbReference type="InterPro" id="IPR029060">
    <property type="entry name" value="PIN-like_dom_sf"/>
</dbReference>
<sequence length="148" mass="16624">MRVLLDTSVVVRLAQPTTPSCKAVLNTLDELGQQGYEFCIVPQVIYEYWVVVTRPLANNGLAFSADDTTLEIAKLASLFTVLRDERTVFEHWQQLVTSYKVIGKNAHDARIVAAMHRHGINDLLTLNPKDFRRYAKINLLGVLPTTGN</sequence>
<gene>
    <name evidence="2" type="primary">vapC_1</name>
    <name evidence="2" type="ORF">LF1_22320</name>
</gene>
<keyword evidence="3" id="KW-1185">Reference proteome</keyword>
<dbReference type="Pfam" id="PF01850">
    <property type="entry name" value="PIN"/>
    <property type="match status" value="1"/>
</dbReference>
<evidence type="ECO:0000259" key="1">
    <source>
        <dbReference type="Pfam" id="PF01850"/>
    </source>
</evidence>
<dbReference type="Gene3D" id="3.40.50.1010">
    <property type="entry name" value="5'-nuclease"/>
    <property type="match status" value="1"/>
</dbReference>
<organism evidence="2 3">
    <name type="scientific">Rubripirellula obstinata</name>
    <dbReference type="NCBI Taxonomy" id="406547"/>
    <lineage>
        <taxon>Bacteria</taxon>
        <taxon>Pseudomonadati</taxon>
        <taxon>Planctomycetota</taxon>
        <taxon>Planctomycetia</taxon>
        <taxon>Pirellulales</taxon>
        <taxon>Pirellulaceae</taxon>
        <taxon>Rubripirellula</taxon>
    </lineage>
</organism>
<dbReference type="SUPFAM" id="SSF88723">
    <property type="entry name" value="PIN domain-like"/>
    <property type="match status" value="1"/>
</dbReference>
<evidence type="ECO:0000313" key="3">
    <source>
        <dbReference type="Proteomes" id="UP000322699"/>
    </source>
</evidence>
<feature type="domain" description="PIN" evidence="1">
    <location>
        <begin position="3"/>
        <end position="136"/>
    </location>
</feature>
<dbReference type="InterPro" id="IPR002716">
    <property type="entry name" value="PIN_dom"/>
</dbReference>
<name>A0A5B1CIB2_9BACT</name>
<keyword evidence="2" id="KW-0378">Hydrolase</keyword>
<comment type="caution">
    <text evidence="2">The sequence shown here is derived from an EMBL/GenBank/DDBJ whole genome shotgun (WGS) entry which is preliminary data.</text>
</comment>